<comment type="caution">
    <text evidence="3">The sequence shown here is derived from an EMBL/GenBank/DDBJ whole genome shotgun (WGS) entry which is preliminary data.</text>
</comment>
<dbReference type="EMBL" id="JABFAC010243204">
    <property type="protein sequence ID" value="MBA0635807.1"/>
    <property type="molecule type" value="Genomic_DNA"/>
</dbReference>
<keyword evidence="4" id="KW-1185">Reference proteome</keyword>
<dbReference type="Proteomes" id="UP000593561">
    <property type="component" value="Unassembled WGS sequence"/>
</dbReference>
<feature type="domain" description="CCHC-type" evidence="2">
    <location>
        <begin position="123"/>
        <end position="138"/>
    </location>
</feature>
<accession>A0A7J8TCA8</accession>
<sequence length="298" mass="32478">MNSISPDDGKGGGGYFNEDRNTKKVYFKEARVDSDVNMVVDLVPAPRISWKDKLLEGGTVGSMAFSMDYDIIDREDFVFTKGDILQSTINGILQRVLKEIGSLVGKRNEGVQSVEFESLLVVCFSCGRYGHVKGLCPSAVADLNLSGRKEMDPISMTEGSASMETEGPFGPWMIIEHKSRRNKKDTQIQKVNIMAKGLTRSRFDVLSLIDNGNVGAGEMQVDISGIRFQQCQFLKKLRGKEVGPRVEPLCEKTEVTKVVGQVGKNGPGEPNVNMAVVKNGSGLENIGPALVMLDGQLG</sequence>
<keyword evidence="1" id="KW-0863">Zinc-finger</keyword>
<evidence type="ECO:0000313" key="4">
    <source>
        <dbReference type="Proteomes" id="UP000593561"/>
    </source>
</evidence>
<organism evidence="3 4">
    <name type="scientific">Gossypium davidsonii</name>
    <name type="common">Davidson's cotton</name>
    <name type="synonym">Gossypium klotzschianum subsp. davidsonii</name>
    <dbReference type="NCBI Taxonomy" id="34287"/>
    <lineage>
        <taxon>Eukaryota</taxon>
        <taxon>Viridiplantae</taxon>
        <taxon>Streptophyta</taxon>
        <taxon>Embryophyta</taxon>
        <taxon>Tracheophyta</taxon>
        <taxon>Spermatophyta</taxon>
        <taxon>Magnoliopsida</taxon>
        <taxon>eudicotyledons</taxon>
        <taxon>Gunneridae</taxon>
        <taxon>Pentapetalae</taxon>
        <taxon>rosids</taxon>
        <taxon>malvids</taxon>
        <taxon>Malvales</taxon>
        <taxon>Malvaceae</taxon>
        <taxon>Malvoideae</taxon>
        <taxon>Gossypium</taxon>
    </lineage>
</organism>
<keyword evidence="1" id="KW-0479">Metal-binding</keyword>
<name>A0A7J8TCA8_GOSDV</name>
<evidence type="ECO:0000313" key="3">
    <source>
        <dbReference type="EMBL" id="MBA0635807.1"/>
    </source>
</evidence>
<dbReference type="GO" id="GO:0008270">
    <property type="term" value="F:zinc ion binding"/>
    <property type="evidence" value="ECO:0007669"/>
    <property type="project" value="UniProtKB-KW"/>
</dbReference>
<gene>
    <name evidence="3" type="ORF">Godav_025269</name>
</gene>
<dbReference type="GO" id="GO:0003676">
    <property type="term" value="F:nucleic acid binding"/>
    <property type="evidence" value="ECO:0007669"/>
    <property type="project" value="InterPro"/>
</dbReference>
<dbReference type="InterPro" id="IPR001878">
    <property type="entry name" value="Znf_CCHC"/>
</dbReference>
<evidence type="ECO:0000256" key="1">
    <source>
        <dbReference type="PROSITE-ProRule" id="PRU00047"/>
    </source>
</evidence>
<reference evidence="3 4" key="1">
    <citation type="journal article" date="2019" name="Genome Biol. Evol.">
        <title>Insights into the evolution of the New World diploid cottons (Gossypium, subgenus Houzingenia) based on genome sequencing.</title>
        <authorList>
            <person name="Grover C.E."/>
            <person name="Arick M.A. 2nd"/>
            <person name="Thrash A."/>
            <person name="Conover J.L."/>
            <person name="Sanders W.S."/>
            <person name="Peterson D.G."/>
            <person name="Frelichowski J.E."/>
            <person name="Scheffler J.A."/>
            <person name="Scheffler B.E."/>
            <person name="Wendel J.F."/>
        </authorList>
    </citation>
    <scope>NUCLEOTIDE SEQUENCE [LARGE SCALE GENOMIC DNA]</scope>
    <source>
        <strain evidence="3">27</strain>
        <tissue evidence="3">Leaf</tissue>
    </source>
</reference>
<evidence type="ECO:0000259" key="2">
    <source>
        <dbReference type="PROSITE" id="PS50158"/>
    </source>
</evidence>
<keyword evidence="1" id="KW-0862">Zinc</keyword>
<dbReference type="PROSITE" id="PS50158">
    <property type="entry name" value="ZF_CCHC"/>
    <property type="match status" value="1"/>
</dbReference>
<proteinExistence type="predicted"/>
<dbReference type="AlphaFoldDB" id="A0A7J8TCA8"/>
<protein>
    <recommendedName>
        <fullName evidence="2">CCHC-type domain-containing protein</fullName>
    </recommendedName>
</protein>